<gene>
    <name evidence="4 5" type="primary">mshB</name>
    <name evidence="5" type="ORF">GCM10023147_30350</name>
</gene>
<keyword evidence="6" id="KW-1185">Reference proteome</keyword>
<keyword evidence="2 4" id="KW-0378">Hydrolase</keyword>
<dbReference type="PANTHER" id="PTHR12993">
    <property type="entry name" value="N-ACETYLGLUCOSAMINYL-PHOSPHATIDYLINOSITOL DE-N-ACETYLASE-RELATED"/>
    <property type="match status" value="1"/>
</dbReference>
<dbReference type="EC" id="3.5.1.103" evidence="4"/>
<comment type="catalytic activity">
    <reaction evidence="4">
        <text>1D-myo-inositol 2-acetamido-2-deoxy-alpha-D-glucopyranoside + H2O = 1D-myo-inositol 2-amino-2-deoxy-alpha-D-glucopyranoside + acetate</text>
        <dbReference type="Rhea" id="RHEA:26180"/>
        <dbReference type="ChEBI" id="CHEBI:15377"/>
        <dbReference type="ChEBI" id="CHEBI:30089"/>
        <dbReference type="ChEBI" id="CHEBI:52442"/>
        <dbReference type="ChEBI" id="CHEBI:58886"/>
        <dbReference type="EC" id="3.5.1.103"/>
    </reaction>
</comment>
<feature type="binding site" evidence="4">
    <location>
        <position position="162"/>
    </location>
    <ligand>
        <name>Zn(2+)</name>
        <dbReference type="ChEBI" id="CHEBI:29105"/>
    </ligand>
</feature>
<sequence>MNRAERAGRRLMLVHAHPDDETITTGGTIARYLAAGAEVTVVTCTMGEAGEVMDTADAQLVDQEADQLGGWRAWELRGALAALSPAGEPPLRPLFLGGTGRFRDSGMAGAPSAEHPRAFARADHADRAPGGPVWALTALLRERRPHVVATYDTVGGYGHPDHIGAHRVTTSAVAAAADPAYAPELGAAWSVPKVYWTVSAEGQITDGVLRLRDDFCELPEGWRAPKLGVLPTHPDDEVTTMIDVSPVLENKRAALRAHGTQLHLAATGTEFALTNRVAQPVLAEEAFILVSGEPGEVVDGYERDLFAGLPEIG</sequence>
<feature type="binding site" evidence="4">
    <location>
        <position position="17"/>
    </location>
    <ligand>
        <name>Zn(2+)</name>
        <dbReference type="ChEBI" id="CHEBI:29105"/>
    </ligand>
</feature>
<evidence type="ECO:0000256" key="1">
    <source>
        <dbReference type="ARBA" id="ARBA00022723"/>
    </source>
</evidence>
<comment type="similarity">
    <text evidence="4">Belongs to the MshB deacetylase family.</text>
</comment>
<dbReference type="SUPFAM" id="SSF102588">
    <property type="entry name" value="LmbE-like"/>
    <property type="match status" value="1"/>
</dbReference>
<evidence type="ECO:0000256" key="3">
    <source>
        <dbReference type="ARBA" id="ARBA00022833"/>
    </source>
</evidence>
<dbReference type="Gene3D" id="3.40.50.10320">
    <property type="entry name" value="LmbE-like"/>
    <property type="match status" value="1"/>
</dbReference>
<feature type="binding site" evidence="4">
    <location>
        <position position="20"/>
    </location>
    <ligand>
        <name>Zn(2+)</name>
        <dbReference type="ChEBI" id="CHEBI:29105"/>
    </ligand>
</feature>
<evidence type="ECO:0000313" key="5">
    <source>
        <dbReference type="EMBL" id="GAA4396254.1"/>
    </source>
</evidence>
<evidence type="ECO:0000256" key="4">
    <source>
        <dbReference type="HAMAP-Rule" id="MF_01696"/>
    </source>
</evidence>
<dbReference type="InterPro" id="IPR003737">
    <property type="entry name" value="GlcNAc_PI_deacetylase-related"/>
</dbReference>
<protein>
    <recommendedName>
        <fullName evidence="4">1D-myo-inositol 2-acetamido-2-deoxy-alpha-D-glucopyranoside deacetylase</fullName>
        <shortName evidence="4">GlcNAc-Ins deacetylase</shortName>
        <ecNumber evidence="4">3.5.1.103</ecNumber>
    </recommendedName>
    <alternativeName>
        <fullName evidence="4">N-acetyl-1-D-myo-inositol-2-amino-2-deoxy-alpha-D-glucopyranoside deacetylase</fullName>
    </alternativeName>
</protein>
<dbReference type="NCBIfam" id="TIGR03445">
    <property type="entry name" value="mycothiol_MshB"/>
    <property type="match status" value="1"/>
</dbReference>
<evidence type="ECO:0000256" key="2">
    <source>
        <dbReference type="ARBA" id="ARBA00022801"/>
    </source>
</evidence>
<evidence type="ECO:0000313" key="6">
    <source>
        <dbReference type="Proteomes" id="UP001500635"/>
    </source>
</evidence>
<dbReference type="InterPro" id="IPR017810">
    <property type="entry name" value="Mycothiol_biosynthesis_MshB"/>
</dbReference>
<dbReference type="HAMAP" id="MF_01696">
    <property type="entry name" value="MshB"/>
    <property type="match status" value="1"/>
</dbReference>
<comment type="function">
    <text evidence="4">Catalyzes the deacetylation of 1D-myo-inositol 2-acetamido-2-deoxy-alpha-D-glucopyranoside (GlcNAc-Ins) in the mycothiol biosynthesis pathway.</text>
</comment>
<organism evidence="5 6">
    <name type="scientific">Tsukamurella soli</name>
    <dbReference type="NCBI Taxonomy" id="644556"/>
    <lineage>
        <taxon>Bacteria</taxon>
        <taxon>Bacillati</taxon>
        <taxon>Actinomycetota</taxon>
        <taxon>Actinomycetes</taxon>
        <taxon>Mycobacteriales</taxon>
        <taxon>Tsukamurellaceae</taxon>
        <taxon>Tsukamurella</taxon>
    </lineage>
</organism>
<dbReference type="Proteomes" id="UP001500635">
    <property type="component" value="Unassembled WGS sequence"/>
</dbReference>
<dbReference type="Pfam" id="PF02585">
    <property type="entry name" value="PIG-L"/>
    <property type="match status" value="1"/>
</dbReference>
<name>A0ABP8JUH3_9ACTN</name>
<dbReference type="PANTHER" id="PTHR12993:SF26">
    <property type="entry name" value="1D-MYO-INOSITOL 2-ACETAMIDO-2-DEOXY-ALPHA-D-GLUCOPYRANOSIDE DEACETYLASE"/>
    <property type="match status" value="1"/>
</dbReference>
<dbReference type="InterPro" id="IPR024078">
    <property type="entry name" value="LmbE-like_dom_sf"/>
</dbReference>
<accession>A0ABP8JUH3</accession>
<keyword evidence="1 4" id="KW-0479">Metal-binding</keyword>
<proteinExistence type="inferred from homology"/>
<dbReference type="EMBL" id="BAABFR010000048">
    <property type="protein sequence ID" value="GAA4396254.1"/>
    <property type="molecule type" value="Genomic_DNA"/>
</dbReference>
<comment type="caution">
    <text evidence="5">The sequence shown here is derived from an EMBL/GenBank/DDBJ whole genome shotgun (WGS) entry which is preliminary data.</text>
</comment>
<keyword evidence="3 4" id="KW-0862">Zinc</keyword>
<comment type="cofactor">
    <cofactor evidence="4">
        <name>Zn(2+)</name>
        <dbReference type="ChEBI" id="CHEBI:29105"/>
    </cofactor>
    <text evidence="4">Binds 1 zinc ion per subunit.</text>
</comment>
<reference evidence="6" key="1">
    <citation type="journal article" date="2019" name="Int. J. Syst. Evol. Microbiol.">
        <title>The Global Catalogue of Microorganisms (GCM) 10K type strain sequencing project: providing services to taxonomists for standard genome sequencing and annotation.</title>
        <authorList>
            <consortium name="The Broad Institute Genomics Platform"/>
            <consortium name="The Broad Institute Genome Sequencing Center for Infectious Disease"/>
            <person name="Wu L."/>
            <person name="Ma J."/>
        </authorList>
    </citation>
    <scope>NUCLEOTIDE SEQUENCE [LARGE SCALE GENOMIC DNA]</scope>
    <source>
        <strain evidence="6">JCM 17688</strain>
    </source>
</reference>